<feature type="domain" description="PPM-type phosphatase" evidence="1">
    <location>
        <begin position="10"/>
        <end position="222"/>
    </location>
</feature>
<name>A0ABQ3K2L5_9PSEU</name>
<organism evidence="2 3">
    <name type="scientific">Amycolatopsis bullii</name>
    <dbReference type="NCBI Taxonomy" id="941987"/>
    <lineage>
        <taxon>Bacteria</taxon>
        <taxon>Bacillati</taxon>
        <taxon>Actinomycetota</taxon>
        <taxon>Actinomycetes</taxon>
        <taxon>Pseudonocardiales</taxon>
        <taxon>Pseudonocardiaceae</taxon>
        <taxon>Amycolatopsis</taxon>
    </lineage>
</organism>
<dbReference type="Proteomes" id="UP000649955">
    <property type="component" value="Unassembled WGS sequence"/>
</dbReference>
<dbReference type="InterPro" id="IPR001932">
    <property type="entry name" value="PPM-type_phosphatase-like_dom"/>
</dbReference>
<protein>
    <submittedName>
        <fullName evidence="2">Serine/threonine protein phosphatase</fullName>
    </submittedName>
</protein>
<dbReference type="EMBL" id="BNAW01000004">
    <property type="protein sequence ID" value="GHG01232.1"/>
    <property type="molecule type" value="Genomic_DNA"/>
</dbReference>
<dbReference type="SMART" id="SM00332">
    <property type="entry name" value="PP2Cc"/>
    <property type="match status" value="1"/>
</dbReference>
<evidence type="ECO:0000313" key="2">
    <source>
        <dbReference type="EMBL" id="GHG01232.1"/>
    </source>
</evidence>
<sequence length="236" mass="24148">MITTRPGYPRWHTASAQGPRSLNADAVGAYAAAGGPGIAFALADGVGDDPAAARAARIAAAAAARTPVHKGPIEAVLAAQRAVREQTLGDAVLVVAMPAGHGGYRIAWVGDARAYSWDGTTLGRLTTDHTLAEVFRARHQPVTPRMEHVVTTSVRTAQAHEIGTAETTSPGLLLTSDGVHKPLTGSGIRAVLAQPGTGAAELVEAALARGGSDNATALYVEPLEVDSTTVRFPVAA</sequence>
<accession>A0ABQ3K2L5</accession>
<dbReference type="SUPFAM" id="SSF81606">
    <property type="entry name" value="PP2C-like"/>
    <property type="match status" value="1"/>
</dbReference>
<reference evidence="3" key="1">
    <citation type="journal article" date="2019" name="Int. J. Syst. Evol. Microbiol.">
        <title>The Global Catalogue of Microorganisms (GCM) 10K type strain sequencing project: providing services to taxonomists for standard genome sequencing and annotation.</title>
        <authorList>
            <consortium name="The Broad Institute Genomics Platform"/>
            <consortium name="The Broad Institute Genome Sequencing Center for Infectious Disease"/>
            <person name="Wu L."/>
            <person name="Ma J."/>
        </authorList>
    </citation>
    <scope>NUCLEOTIDE SEQUENCE [LARGE SCALE GENOMIC DNA]</scope>
    <source>
        <strain evidence="3">CGMCC 4.7680</strain>
    </source>
</reference>
<dbReference type="PROSITE" id="PS51746">
    <property type="entry name" value="PPM_2"/>
    <property type="match status" value="1"/>
</dbReference>
<proteinExistence type="predicted"/>
<evidence type="ECO:0000313" key="3">
    <source>
        <dbReference type="Proteomes" id="UP000649955"/>
    </source>
</evidence>
<evidence type="ECO:0000259" key="1">
    <source>
        <dbReference type="PROSITE" id="PS51746"/>
    </source>
</evidence>
<dbReference type="Gene3D" id="3.60.40.10">
    <property type="entry name" value="PPM-type phosphatase domain"/>
    <property type="match status" value="1"/>
</dbReference>
<keyword evidence="3" id="KW-1185">Reference proteome</keyword>
<gene>
    <name evidence="2" type="ORF">GCM10017567_15540</name>
</gene>
<dbReference type="InterPro" id="IPR036457">
    <property type="entry name" value="PPM-type-like_dom_sf"/>
</dbReference>
<dbReference type="RefSeq" id="WP_191307658.1">
    <property type="nucleotide sequence ID" value="NZ_BNAW01000004.1"/>
</dbReference>
<comment type="caution">
    <text evidence="2">The sequence shown here is derived from an EMBL/GenBank/DDBJ whole genome shotgun (WGS) entry which is preliminary data.</text>
</comment>